<proteinExistence type="predicted"/>
<sequence length="100" mass="11292">MENGGDESGEPRQLRNNADRWPVLLVSSEPRGNKVYETNNKSLKCQINRISDIFFYGYADGVVSADLTNEESQNFISIVIRIAIQRMTIIFNELPGQVAQ</sequence>
<name>A0A8X6H6E2_TRICU</name>
<protein>
    <submittedName>
        <fullName evidence="1">Uncharacterized protein</fullName>
    </submittedName>
</protein>
<reference evidence="1" key="1">
    <citation type="submission" date="2020-07" db="EMBL/GenBank/DDBJ databases">
        <title>Multicomponent nature underlies the extraordinary mechanical properties of spider dragline silk.</title>
        <authorList>
            <person name="Kono N."/>
            <person name="Nakamura H."/>
            <person name="Mori M."/>
            <person name="Yoshida Y."/>
            <person name="Ohtoshi R."/>
            <person name="Malay A.D."/>
            <person name="Moran D.A.P."/>
            <person name="Tomita M."/>
            <person name="Numata K."/>
            <person name="Arakawa K."/>
        </authorList>
    </citation>
    <scope>NUCLEOTIDE SEQUENCE</scope>
</reference>
<organism evidence="1 2">
    <name type="scientific">Trichonephila clavata</name>
    <name type="common">Joro spider</name>
    <name type="synonym">Nephila clavata</name>
    <dbReference type="NCBI Taxonomy" id="2740835"/>
    <lineage>
        <taxon>Eukaryota</taxon>
        <taxon>Metazoa</taxon>
        <taxon>Ecdysozoa</taxon>
        <taxon>Arthropoda</taxon>
        <taxon>Chelicerata</taxon>
        <taxon>Arachnida</taxon>
        <taxon>Araneae</taxon>
        <taxon>Araneomorphae</taxon>
        <taxon>Entelegynae</taxon>
        <taxon>Araneoidea</taxon>
        <taxon>Nephilidae</taxon>
        <taxon>Trichonephila</taxon>
    </lineage>
</organism>
<comment type="caution">
    <text evidence="1">The sequence shown here is derived from an EMBL/GenBank/DDBJ whole genome shotgun (WGS) entry which is preliminary data.</text>
</comment>
<keyword evidence="2" id="KW-1185">Reference proteome</keyword>
<gene>
    <name evidence="1" type="ORF">TNCT_598521</name>
</gene>
<dbReference type="Proteomes" id="UP000887116">
    <property type="component" value="Unassembled WGS sequence"/>
</dbReference>
<dbReference type="EMBL" id="BMAO01007733">
    <property type="protein sequence ID" value="GFR18121.1"/>
    <property type="molecule type" value="Genomic_DNA"/>
</dbReference>
<accession>A0A8X6H6E2</accession>
<evidence type="ECO:0000313" key="1">
    <source>
        <dbReference type="EMBL" id="GFR18121.1"/>
    </source>
</evidence>
<dbReference type="AlphaFoldDB" id="A0A8X6H6E2"/>
<evidence type="ECO:0000313" key="2">
    <source>
        <dbReference type="Proteomes" id="UP000887116"/>
    </source>
</evidence>